<gene>
    <name evidence="12" type="ORF">MICPUN_79594</name>
</gene>
<dbReference type="Pfam" id="PF00013">
    <property type="entry name" value="KH_1"/>
    <property type="match status" value="1"/>
</dbReference>
<dbReference type="InterPro" id="IPR027408">
    <property type="entry name" value="PNPase/RNase_PH_dom_sf"/>
</dbReference>
<dbReference type="InterPro" id="IPR036612">
    <property type="entry name" value="KH_dom_type_1_sf"/>
</dbReference>
<sequence length="838" mass="89229">MRARAPRIGAARSAGVQPCPRVVAPNGRRRPVRCAAAGAPDDPYAALDRTPKTLTLRIGESEVTVETGRIGRQANGAVMVTEGETVIYATICAGRDVTADGGFVPLTVNYQERYSAVGRTAGGYRKRDGGVRENETLIGRLVDRPLRPMIPKGWAYDTQILEWVLSYDGARSTDALAITAASCAAAISDVPLKKPIAGVRVGLLPGETEPLINPTCEQMERSRLDLVLAGTEDAVMMIEGFGDFLTTQEMLYAIEKGHEAVANACRDIDAWAKDVGRVKNEAAVLVAPEGVDDAVRALVGAELAEAMAISVKQTRGAAVEGIRARAIESLAGGDDAKFTVSAVRRPAQSLRFAFCALLLFSLFPPGPRAFSRPFVRLPPPALENDVRLACGRCESNALRSMIRANGVRQDGRDTKTVRPITCSGGLLPRTHGSSLFTRGETQAIAAATLGGATDAQKVDGLGNDKDRRFYLHYFFPPSSVGETGRVGAASRREVGHGNLAERALMPVIPPYDDFPFTVRLESTITESNGSSSMATVCAGSLALQDAGVPITRKVAGIAMGLILGDESAGEAPVILTDILGSEDALGDMDFKVAGDGDGISAFQMDIKVEGITLAVLREALESARVGLVHILGEMDKADPAPAGRMSAYAPQVEVVEVPTKYIGKVIGKGGEQIKAICEQTKIDTIDINEEGVVTLTGSFGCDMPKAVEIIRSLTVEPEVGKTYRNARVTKVLDFGAFVEILPGVEGLCHVSELDVTRVANVRDVVEEGQTIDVKLLETNERGQFKLSRRAVLLDEGGEKVRRELAEAKVAAGGDDADDAPGRGRPPPKARRGRSRLRE</sequence>
<dbReference type="GO" id="GO:0005829">
    <property type="term" value="C:cytosol"/>
    <property type="evidence" value="ECO:0007669"/>
    <property type="project" value="TreeGrafter"/>
</dbReference>
<dbReference type="KEGG" id="mis:MICPUN_79594"/>
<reference evidence="12 13" key="1">
    <citation type="journal article" date="2009" name="Science">
        <title>Green evolution and dynamic adaptations revealed by genomes of the marine picoeukaryotes Micromonas.</title>
        <authorList>
            <person name="Worden A.Z."/>
            <person name="Lee J.H."/>
            <person name="Mock T."/>
            <person name="Rouze P."/>
            <person name="Simmons M.P."/>
            <person name="Aerts A.L."/>
            <person name="Allen A.E."/>
            <person name="Cuvelier M.L."/>
            <person name="Derelle E."/>
            <person name="Everett M.V."/>
            <person name="Foulon E."/>
            <person name="Grimwood J."/>
            <person name="Gundlach H."/>
            <person name="Henrissat B."/>
            <person name="Napoli C."/>
            <person name="McDonald S.M."/>
            <person name="Parker M.S."/>
            <person name="Rombauts S."/>
            <person name="Salamov A."/>
            <person name="Von Dassow P."/>
            <person name="Badger J.H."/>
            <person name="Coutinho P.M."/>
            <person name="Demir E."/>
            <person name="Dubchak I."/>
            <person name="Gentemann C."/>
            <person name="Eikrem W."/>
            <person name="Gready J.E."/>
            <person name="John U."/>
            <person name="Lanier W."/>
            <person name="Lindquist E.A."/>
            <person name="Lucas S."/>
            <person name="Mayer K.F."/>
            <person name="Moreau H."/>
            <person name="Not F."/>
            <person name="Otillar R."/>
            <person name="Panaud O."/>
            <person name="Pangilinan J."/>
            <person name="Paulsen I."/>
            <person name="Piegu B."/>
            <person name="Poliakov A."/>
            <person name="Robbens S."/>
            <person name="Schmutz J."/>
            <person name="Toulza E."/>
            <person name="Wyss T."/>
            <person name="Zelensky A."/>
            <person name="Zhou K."/>
            <person name="Armbrust E.V."/>
            <person name="Bhattacharya D."/>
            <person name="Goodenough U.W."/>
            <person name="Van de Peer Y."/>
            <person name="Grigoriev I.V."/>
        </authorList>
    </citation>
    <scope>NUCLEOTIDE SEQUENCE [LARGE SCALE GENOMIC DNA]</scope>
    <source>
        <strain evidence="13">RCC299 / NOUM17</strain>
    </source>
</reference>
<dbReference type="Pfam" id="PF00575">
    <property type="entry name" value="S1"/>
    <property type="match status" value="1"/>
</dbReference>
<dbReference type="InterPro" id="IPR012162">
    <property type="entry name" value="PNPase"/>
</dbReference>
<dbReference type="InterPro" id="IPR004087">
    <property type="entry name" value="KH_dom"/>
</dbReference>
<dbReference type="Pfam" id="PF01138">
    <property type="entry name" value="RNase_PH"/>
    <property type="match status" value="2"/>
</dbReference>
<keyword evidence="7 9" id="KW-0694">RNA-binding</keyword>
<evidence type="ECO:0000256" key="10">
    <source>
        <dbReference type="SAM" id="MobiDB-lite"/>
    </source>
</evidence>
<dbReference type="CDD" id="cd04472">
    <property type="entry name" value="S1_PNPase"/>
    <property type="match status" value="1"/>
</dbReference>
<protein>
    <recommendedName>
        <fullName evidence="2">polyribonucleotide nucleotidyltransferase</fullName>
        <ecNumber evidence="2">2.7.7.8</ecNumber>
    </recommendedName>
    <alternativeName>
        <fullName evidence="8">Polynucleotide phosphorylase 1</fullName>
    </alternativeName>
</protein>
<comment type="similarity">
    <text evidence="1">Belongs to the polyribonucleotide nucleotidyltransferase family.</text>
</comment>
<dbReference type="SUPFAM" id="SSF54791">
    <property type="entry name" value="Eukaryotic type KH-domain (KH-domain type I)"/>
    <property type="match status" value="1"/>
</dbReference>
<evidence type="ECO:0000256" key="3">
    <source>
        <dbReference type="ARBA" id="ARBA00022552"/>
    </source>
</evidence>
<dbReference type="InterPro" id="IPR001247">
    <property type="entry name" value="ExoRNase_PH_dom1"/>
</dbReference>
<dbReference type="GO" id="GO:0009570">
    <property type="term" value="C:chloroplast stroma"/>
    <property type="evidence" value="ECO:0007669"/>
    <property type="project" value="TreeGrafter"/>
</dbReference>
<dbReference type="EC" id="2.7.7.8" evidence="2"/>
<dbReference type="OMA" id="RFMFHYN"/>
<evidence type="ECO:0000313" key="13">
    <source>
        <dbReference type="Proteomes" id="UP000002009"/>
    </source>
</evidence>
<dbReference type="Proteomes" id="UP000002009">
    <property type="component" value="Chromosome 3"/>
</dbReference>
<proteinExistence type="inferred from homology"/>
<dbReference type="AlphaFoldDB" id="C1E1G7"/>
<evidence type="ECO:0000256" key="9">
    <source>
        <dbReference type="PROSITE-ProRule" id="PRU00117"/>
    </source>
</evidence>
<dbReference type="SUPFAM" id="SSF50249">
    <property type="entry name" value="Nucleic acid-binding proteins"/>
    <property type="match status" value="1"/>
</dbReference>
<keyword evidence="6" id="KW-0548">Nucleotidyltransferase</keyword>
<dbReference type="InterPro" id="IPR015847">
    <property type="entry name" value="ExoRNase_PH_dom2"/>
</dbReference>
<dbReference type="GO" id="GO:0003723">
    <property type="term" value="F:RNA binding"/>
    <property type="evidence" value="ECO:0007669"/>
    <property type="project" value="UniProtKB-UniRule"/>
</dbReference>
<dbReference type="SUPFAM" id="SSF55666">
    <property type="entry name" value="Ribonuclease PH domain 2-like"/>
    <property type="match status" value="2"/>
</dbReference>
<dbReference type="GO" id="GO:0000175">
    <property type="term" value="F:3'-5'-RNA exonuclease activity"/>
    <property type="evidence" value="ECO:0007669"/>
    <property type="project" value="UniProtKB-ARBA"/>
</dbReference>
<dbReference type="GO" id="GO:0000958">
    <property type="term" value="P:mitochondrial mRNA catabolic process"/>
    <property type="evidence" value="ECO:0007669"/>
    <property type="project" value="TreeGrafter"/>
</dbReference>
<dbReference type="PANTHER" id="PTHR11252:SF0">
    <property type="entry name" value="POLYRIBONUCLEOTIDE NUCLEOTIDYLTRANSFERASE 1, MITOCHONDRIAL"/>
    <property type="match status" value="1"/>
</dbReference>
<dbReference type="Gene3D" id="2.40.50.140">
    <property type="entry name" value="Nucleic acid-binding proteins"/>
    <property type="match status" value="1"/>
</dbReference>
<dbReference type="SUPFAM" id="SSF54211">
    <property type="entry name" value="Ribosomal protein S5 domain 2-like"/>
    <property type="match status" value="2"/>
</dbReference>
<dbReference type="GO" id="GO:0008033">
    <property type="term" value="P:tRNA processing"/>
    <property type="evidence" value="ECO:0007669"/>
    <property type="project" value="UniProtKB-KW"/>
</dbReference>
<dbReference type="InterPro" id="IPR020568">
    <property type="entry name" value="Ribosomal_Su5_D2-typ_SF"/>
</dbReference>
<dbReference type="InterPro" id="IPR003029">
    <property type="entry name" value="S1_domain"/>
</dbReference>
<dbReference type="Gene3D" id="3.30.230.70">
    <property type="entry name" value="GHMP Kinase, N-terminal domain"/>
    <property type="match status" value="2"/>
</dbReference>
<dbReference type="HAMAP" id="MF_01595">
    <property type="entry name" value="PNPase"/>
    <property type="match status" value="1"/>
</dbReference>
<keyword evidence="4" id="KW-0808">Transferase</keyword>
<dbReference type="RefSeq" id="XP_002500480.1">
    <property type="nucleotide sequence ID" value="XM_002500434.1"/>
</dbReference>
<dbReference type="SMART" id="SM00322">
    <property type="entry name" value="KH"/>
    <property type="match status" value="1"/>
</dbReference>
<dbReference type="NCBIfam" id="NF008805">
    <property type="entry name" value="PRK11824.1"/>
    <property type="match status" value="1"/>
</dbReference>
<dbReference type="GO" id="GO:0006364">
    <property type="term" value="P:rRNA processing"/>
    <property type="evidence" value="ECO:0007669"/>
    <property type="project" value="UniProtKB-KW"/>
</dbReference>
<dbReference type="CDD" id="cd11364">
    <property type="entry name" value="RNase_PH_PNPase_2"/>
    <property type="match status" value="1"/>
</dbReference>
<dbReference type="InParanoid" id="C1E1G7"/>
<dbReference type="InterPro" id="IPR012340">
    <property type="entry name" value="NA-bd_OB-fold"/>
</dbReference>
<feature type="compositionally biased region" description="Basic residues" evidence="10">
    <location>
        <begin position="825"/>
        <end position="838"/>
    </location>
</feature>
<evidence type="ECO:0000256" key="2">
    <source>
        <dbReference type="ARBA" id="ARBA00012416"/>
    </source>
</evidence>
<dbReference type="InterPro" id="IPR004088">
    <property type="entry name" value="KH_dom_type_1"/>
</dbReference>
<dbReference type="InterPro" id="IPR036345">
    <property type="entry name" value="ExoRNase_PH_dom2_sf"/>
</dbReference>
<keyword evidence="13" id="KW-1185">Reference proteome</keyword>
<dbReference type="FunFam" id="3.30.230.70:FF:000001">
    <property type="entry name" value="Polyribonucleotide nucleotidyltransferase"/>
    <property type="match status" value="1"/>
</dbReference>
<dbReference type="OrthoDB" id="437922at2759"/>
<dbReference type="FunCoup" id="C1E1G7">
    <property type="interactions" value="599"/>
</dbReference>
<dbReference type="eggNOG" id="KOG1067">
    <property type="taxonomic scope" value="Eukaryota"/>
</dbReference>
<dbReference type="STRING" id="296587.C1E1G7"/>
<dbReference type="GO" id="GO:0005739">
    <property type="term" value="C:mitochondrion"/>
    <property type="evidence" value="ECO:0007669"/>
    <property type="project" value="TreeGrafter"/>
</dbReference>
<dbReference type="GeneID" id="8242096"/>
<name>C1E1G7_MICCC</name>
<dbReference type="GO" id="GO:0004654">
    <property type="term" value="F:polyribonucleotide nucleotidyltransferase activity"/>
    <property type="evidence" value="ECO:0007669"/>
    <property type="project" value="UniProtKB-EC"/>
</dbReference>
<evidence type="ECO:0000256" key="8">
    <source>
        <dbReference type="ARBA" id="ARBA00031451"/>
    </source>
</evidence>
<organism evidence="12 13">
    <name type="scientific">Micromonas commoda (strain RCC299 / NOUM17 / CCMP2709)</name>
    <name type="common">Picoplanktonic green alga</name>
    <dbReference type="NCBI Taxonomy" id="296587"/>
    <lineage>
        <taxon>Eukaryota</taxon>
        <taxon>Viridiplantae</taxon>
        <taxon>Chlorophyta</taxon>
        <taxon>Mamiellophyceae</taxon>
        <taxon>Mamiellales</taxon>
        <taxon>Mamiellaceae</taxon>
        <taxon>Micromonas</taxon>
    </lineage>
</organism>
<feature type="domain" description="S1 motif" evidence="11">
    <location>
        <begin position="720"/>
        <end position="789"/>
    </location>
</feature>
<feature type="region of interest" description="Disordered" evidence="10">
    <location>
        <begin position="808"/>
        <end position="838"/>
    </location>
</feature>
<evidence type="ECO:0000313" key="12">
    <source>
        <dbReference type="EMBL" id="ACO61738.1"/>
    </source>
</evidence>
<evidence type="ECO:0000259" key="11">
    <source>
        <dbReference type="PROSITE" id="PS50126"/>
    </source>
</evidence>
<keyword evidence="3" id="KW-0698">rRNA processing</keyword>
<evidence type="ECO:0000256" key="5">
    <source>
        <dbReference type="ARBA" id="ARBA00022694"/>
    </source>
</evidence>
<dbReference type="SMART" id="SM00316">
    <property type="entry name" value="S1"/>
    <property type="match status" value="1"/>
</dbReference>
<dbReference type="PANTHER" id="PTHR11252">
    <property type="entry name" value="POLYRIBONUCLEOTIDE NUCLEOTIDYLTRANSFERASE"/>
    <property type="match status" value="1"/>
</dbReference>
<dbReference type="PROSITE" id="PS50126">
    <property type="entry name" value="S1"/>
    <property type="match status" value="1"/>
</dbReference>
<dbReference type="Pfam" id="PF03725">
    <property type="entry name" value="RNase_PH_C"/>
    <property type="match status" value="1"/>
</dbReference>
<dbReference type="CDD" id="cd02393">
    <property type="entry name" value="KH-I_PNPase"/>
    <property type="match status" value="1"/>
</dbReference>
<evidence type="ECO:0000256" key="1">
    <source>
        <dbReference type="ARBA" id="ARBA00007404"/>
    </source>
</evidence>
<accession>C1E1G7</accession>
<dbReference type="EMBL" id="CP001324">
    <property type="protein sequence ID" value="ACO61738.1"/>
    <property type="molecule type" value="Genomic_DNA"/>
</dbReference>
<keyword evidence="5" id="KW-0819">tRNA processing</keyword>
<evidence type="ECO:0000256" key="7">
    <source>
        <dbReference type="ARBA" id="ARBA00022884"/>
    </source>
</evidence>
<dbReference type="PROSITE" id="PS50084">
    <property type="entry name" value="KH_TYPE_1"/>
    <property type="match status" value="1"/>
</dbReference>
<dbReference type="GO" id="GO:0000965">
    <property type="term" value="P:mitochondrial RNA 3'-end processing"/>
    <property type="evidence" value="ECO:0007669"/>
    <property type="project" value="TreeGrafter"/>
</dbReference>
<dbReference type="FunFam" id="3.30.1370.10:FF:000001">
    <property type="entry name" value="Polyribonucleotide nucleotidyltransferase"/>
    <property type="match status" value="1"/>
</dbReference>
<evidence type="ECO:0000256" key="4">
    <source>
        <dbReference type="ARBA" id="ARBA00022679"/>
    </source>
</evidence>
<evidence type="ECO:0000256" key="6">
    <source>
        <dbReference type="ARBA" id="ARBA00022695"/>
    </source>
</evidence>
<dbReference type="NCBIfam" id="TIGR03591">
    <property type="entry name" value="polynuc_phos"/>
    <property type="match status" value="1"/>
</dbReference>
<dbReference type="Gene3D" id="3.30.1370.10">
    <property type="entry name" value="K Homology domain, type 1"/>
    <property type="match status" value="1"/>
</dbReference>